<dbReference type="EMBL" id="BOOZ01000072">
    <property type="protein sequence ID" value="GIJ13022.1"/>
    <property type="molecule type" value="Genomic_DNA"/>
</dbReference>
<accession>A0ABQ4I552</accession>
<dbReference type="Gene3D" id="1.10.260.40">
    <property type="entry name" value="lambda repressor-like DNA-binding domains"/>
    <property type="match status" value="1"/>
</dbReference>
<dbReference type="Proteomes" id="UP000647017">
    <property type="component" value="Unassembled WGS sequence"/>
</dbReference>
<dbReference type="SUPFAM" id="SSF47413">
    <property type="entry name" value="lambda repressor-like DNA-binding domains"/>
    <property type="match status" value="1"/>
</dbReference>
<proteinExistence type="predicted"/>
<dbReference type="InterPro" id="IPR001387">
    <property type="entry name" value="Cro/C1-type_HTH"/>
</dbReference>
<name>A0ABQ4I552_9ACTN</name>
<reference evidence="2 3" key="1">
    <citation type="submission" date="2021-01" db="EMBL/GenBank/DDBJ databases">
        <title>Whole genome shotgun sequence of Verrucosispora andamanensis NBRC 109075.</title>
        <authorList>
            <person name="Komaki H."/>
            <person name="Tamura T."/>
        </authorList>
    </citation>
    <scope>NUCLEOTIDE SEQUENCE [LARGE SCALE GENOMIC DNA]</scope>
    <source>
        <strain evidence="2 3">NBRC 109075</strain>
    </source>
</reference>
<dbReference type="RefSeq" id="WP_204015262.1">
    <property type="nucleotide sequence ID" value="NZ_BOOZ01000072.1"/>
</dbReference>
<sequence>MISPLVRRRRLAAELQQLRTEHGYTSARLASEIGVPRQRISRLENGHVAPDLDEFRQILVLFRVREPRSSKLLAIAQDAQERGWWAKSADGMGTRQALYANLEAGASVINEYHMAFLPGLLQIPPYTEARIRLDPQDGRAFNPASSLDARARRQRILDRPGGPSYEVVIDELAIRRLAAPPDIVADQLDHLVHEGHRRNALTIHVLPVAARIPQHAVPRSAFSTYRYPDPHDPIVVAVDTATDDLVLTHEADVRRYLDLYEKIRRAALSPADSLDFLAAAAEESRKEFGNE</sequence>
<dbReference type="SMART" id="SM00530">
    <property type="entry name" value="HTH_XRE"/>
    <property type="match status" value="1"/>
</dbReference>
<dbReference type="Pfam" id="PF19054">
    <property type="entry name" value="DUF5753"/>
    <property type="match status" value="1"/>
</dbReference>
<dbReference type="InterPro" id="IPR010982">
    <property type="entry name" value="Lambda_DNA-bd_dom_sf"/>
</dbReference>
<organism evidence="2 3">
    <name type="scientific">Micromonospora andamanensis</name>
    <dbReference type="NCBI Taxonomy" id="1287068"/>
    <lineage>
        <taxon>Bacteria</taxon>
        <taxon>Bacillati</taxon>
        <taxon>Actinomycetota</taxon>
        <taxon>Actinomycetes</taxon>
        <taxon>Micromonosporales</taxon>
        <taxon>Micromonosporaceae</taxon>
        <taxon>Micromonospora</taxon>
    </lineage>
</organism>
<keyword evidence="3" id="KW-1185">Reference proteome</keyword>
<evidence type="ECO:0000313" key="3">
    <source>
        <dbReference type="Proteomes" id="UP000647017"/>
    </source>
</evidence>
<gene>
    <name evidence="2" type="ORF">Van01_62360</name>
</gene>
<protein>
    <submittedName>
        <fullName evidence="2">Transcriptional regulator</fullName>
    </submittedName>
</protein>
<evidence type="ECO:0000313" key="2">
    <source>
        <dbReference type="EMBL" id="GIJ13022.1"/>
    </source>
</evidence>
<evidence type="ECO:0000259" key="1">
    <source>
        <dbReference type="PROSITE" id="PS50943"/>
    </source>
</evidence>
<dbReference type="PROSITE" id="PS50943">
    <property type="entry name" value="HTH_CROC1"/>
    <property type="match status" value="1"/>
</dbReference>
<dbReference type="Pfam" id="PF01381">
    <property type="entry name" value="HTH_3"/>
    <property type="match status" value="1"/>
</dbReference>
<comment type="caution">
    <text evidence="2">The sequence shown here is derived from an EMBL/GenBank/DDBJ whole genome shotgun (WGS) entry which is preliminary data.</text>
</comment>
<feature type="domain" description="HTH cro/C1-type" evidence="1">
    <location>
        <begin position="15"/>
        <end position="69"/>
    </location>
</feature>
<dbReference type="CDD" id="cd00093">
    <property type="entry name" value="HTH_XRE"/>
    <property type="match status" value="1"/>
</dbReference>
<dbReference type="InterPro" id="IPR043917">
    <property type="entry name" value="DUF5753"/>
</dbReference>